<evidence type="ECO:0000256" key="18">
    <source>
        <dbReference type="ARBA" id="ARBA00023170"/>
    </source>
</evidence>
<proteinExistence type="inferred from homology"/>
<keyword evidence="26" id="KW-1185">Reference proteome</keyword>
<dbReference type="InterPro" id="IPR003591">
    <property type="entry name" value="Leu-rich_rpt_typical-subtyp"/>
</dbReference>
<evidence type="ECO:0000259" key="24">
    <source>
        <dbReference type="PROSITE" id="PS50011"/>
    </source>
</evidence>
<keyword evidence="11" id="KW-0732">Signal</keyword>
<dbReference type="SUPFAM" id="SSF52047">
    <property type="entry name" value="RNI-like"/>
    <property type="match status" value="1"/>
</dbReference>
<dbReference type="InterPro" id="IPR032675">
    <property type="entry name" value="LRR_dom_sf"/>
</dbReference>
<dbReference type="InterPro" id="IPR011009">
    <property type="entry name" value="Kinase-like_dom_sf"/>
</dbReference>
<keyword evidence="17 23" id="KW-0472">Membrane</keyword>
<evidence type="ECO:0000256" key="9">
    <source>
        <dbReference type="ARBA" id="ARBA00022679"/>
    </source>
</evidence>
<keyword evidence="18" id="KW-0675">Receptor</keyword>
<dbReference type="PANTHER" id="PTHR27008">
    <property type="entry name" value="OS04G0122200 PROTEIN"/>
    <property type="match status" value="1"/>
</dbReference>
<keyword evidence="19" id="KW-0325">Glycoprotein</keyword>
<keyword evidence="15 22" id="KW-0067">ATP-binding</keyword>
<dbReference type="SMART" id="SM00369">
    <property type="entry name" value="LRR_TYP"/>
    <property type="match status" value="6"/>
</dbReference>
<protein>
    <recommendedName>
        <fullName evidence="3">non-specific serine/threonine protein kinase</fullName>
        <ecNumber evidence="3">2.7.11.1</ecNumber>
    </recommendedName>
</protein>
<evidence type="ECO:0000313" key="26">
    <source>
        <dbReference type="Proteomes" id="UP000298652"/>
    </source>
</evidence>
<evidence type="ECO:0000256" key="19">
    <source>
        <dbReference type="ARBA" id="ARBA00023180"/>
    </source>
</evidence>
<dbReference type="FunFam" id="1.10.510.10:FF:000358">
    <property type="entry name" value="Putative leucine-rich repeat receptor-like serine/threonine-protein kinase"/>
    <property type="match status" value="1"/>
</dbReference>
<evidence type="ECO:0000256" key="17">
    <source>
        <dbReference type="ARBA" id="ARBA00023136"/>
    </source>
</evidence>
<keyword evidence="6" id="KW-0597">Phosphoprotein</keyword>
<keyword evidence="8" id="KW-1070">Brassinosteroid signaling pathway</keyword>
<evidence type="ECO:0000256" key="21">
    <source>
        <dbReference type="ARBA" id="ARBA00048679"/>
    </source>
</evidence>
<dbReference type="AlphaFoldDB" id="A0A4U6WNQ1"/>
<dbReference type="Gene3D" id="1.10.510.10">
    <property type="entry name" value="Transferase(Phosphotransferase) domain 1"/>
    <property type="match status" value="1"/>
</dbReference>
<evidence type="ECO:0000256" key="8">
    <source>
        <dbReference type="ARBA" id="ARBA00022626"/>
    </source>
</evidence>
<dbReference type="GO" id="GO:0005886">
    <property type="term" value="C:plasma membrane"/>
    <property type="evidence" value="ECO:0007669"/>
    <property type="project" value="UniProtKB-SubCell"/>
</dbReference>
<dbReference type="InterPro" id="IPR001611">
    <property type="entry name" value="Leu-rich_rpt"/>
</dbReference>
<evidence type="ECO:0000313" key="25">
    <source>
        <dbReference type="EMBL" id="TKW40297.1"/>
    </source>
</evidence>
<dbReference type="GO" id="GO:0009742">
    <property type="term" value="P:brassinosteroid mediated signaling pathway"/>
    <property type="evidence" value="ECO:0007669"/>
    <property type="project" value="UniProtKB-KW"/>
</dbReference>
<comment type="catalytic activity">
    <reaction evidence="21">
        <text>L-seryl-[protein] + ATP = O-phospho-L-seryl-[protein] + ADP + H(+)</text>
        <dbReference type="Rhea" id="RHEA:17989"/>
        <dbReference type="Rhea" id="RHEA-COMP:9863"/>
        <dbReference type="Rhea" id="RHEA-COMP:11604"/>
        <dbReference type="ChEBI" id="CHEBI:15378"/>
        <dbReference type="ChEBI" id="CHEBI:29999"/>
        <dbReference type="ChEBI" id="CHEBI:30616"/>
        <dbReference type="ChEBI" id="CHEBI:83421"/>
        <dbReference type="ChEBI" id="CHEBI:456216"/>
        <dbReference type="EC" id="2.7.11.1"/>
    </reaction>
</comment>
<keyword evidence="13 22" id="KW-0547">Nucleotide-binding</keyword>
<dbReference type="GO" id="GO:0005524">
    <property type="term" value="F:ATP binding"/>
    <property type="evidence" value="ECO:0007669"/>
    <property type="project" value="UniProtKB-UniRule"/>
</dbReference>
<reference evidence="25" key="1">
    <citation type="submission" date="2019-03" db="EMBL/GenBank/DDBJ databases">
        <title>WGS assembly of Setaria viridis.</title>
        <authorList>
            <person name="Huang P."/>
            <person name="Jenkins J."/>
            <person name="Grimwood J."/>
            <person name="Barry K."/>
            <person name="Healey A."/>
            <person name="Mamidi S."/>
            <person name="Sreedasyam A."/>
            <person name="Shu S."/>
            <person name="Feldman M."/>
            <person name="Wu J."/>
            <person name="Yu Y."/>
            <person name="Chen C."/>
            <person name="Johnson J."/>
            <person name="Rokhsar D."/>
            <person name="Baxter I."/>
            <person name="Schmutz J."/>
            <person name="Brutnell T."/>
            <person name="Kellogg E."/>
        </authorList>
    </citation>
    <scope>NUCLEOTIDE SEQUENCE [LARGE SCALE GENOMIC DNA]</scope>
</reference>
<feature type="domain" description="Protein kinase" evidence="24">
    <location>
        <begin position="395"/>
        <end position="690"/>
    </location>
</feature>
<dbReference type="EC" id="2.7.11.1" evidence="3"/>
<dbReference type="PROSITE" id="PS50011">
    <property type="entry name" value="PROTEIN_KINASE_DOM"/>
    <property type="match status" value="1"/>
</dbReference>
<evidence type="ECO:0000256" key="15">
    <source>
        <dbReference type="ARBA" id="ARBA00022840"/>
    </source>
</evidence>
<dbReference type="Gene3D" id="3.80.10.10">
    <property type="entry name" value="Ribonuclease Inhibitor"/>
    <property type="match status" value="2"/>
</dbReference>
<keyword evidence="4" id="KW-1003">Cell membrane</keyword>
<keyword evidence="7" id="KW-0433">Leucine-rich repeat</keyword>
<dbReference type="SUPFAM" id="SSF56112">
    <property type="entry name" value="Protein kinase-like (PK-like)"/>
    <property type="match status" value="1"/>
</dbReference>
<accession>A0A4U6WNQ1</accession>
<evidence type="ECO:0000256" key="22">
    <source>
        <dbReference type="PROSITE-ProRule" id="PRU10141"/>
    </source>
</evidence>
<dbReference type="InterPro" id="IPR000719">
    <property type="entry name" value="Prot_kinase_dom"/>
</dbReference>
<evidence type="ECO:0000256" key="5">
    <source>
        <dbReference type="ARBA" id="ARBA00022527"/>
    </source>
</evidence>
<evidence type="ECO:0000256" key="20">
    <source>
        <dbReference type="ARBA" id="ARBA00047899"/>
    </source>
</evidence>
<dbReference type="Gramene" id="TKW40297">
    <property type="protein sequence ID" value="TKW40297"/>
    <property type="gene ID" value="SEVIR_1G236700v2"/>
</dbReference>
<keyword evidence="16 23" id="KW-1133">Transmembrane helix</keyword>
<name>A0A4U6WNQ1_SETVI</name>
<evidence type="ECO:0000256" key="11">
    <source>
        <dbReference type="ARBA" id="ARBA00022729"/>
    </source>
</evidence>
<evidence type="ECO:0000256" key="10">
    <source>
        <dbReference type="ARBA" id="ARBA00022692"/>
    </source>
</evidence>
<evidence type="ECO:0000256" key="1">
    <source>
        <dbReference type="ARBA" id="ARBA00004162"/>
    </source>
</evidence>
<dbReference type="Pfam" id="PF13855">
    <property type="entry name" value="LRR_8"/>
    <property type="match status" value="1"/>
</dbReference>
<keyword evidence="9" id="KW-0808">Transferase</keyword>
<comment type="catalytic activity">
    <reaction evidence="20">
        <text>L-threonyl-[protein] + ATP = O-phospho-L-threonyl-[protein] + ADP + H(+)</text>
        <dbReference type="Rhea" id="RHEA:46608"/>
        <dbReference type="Rhea" id="RHEA-COMP:11060"/>
        <dbReference type="Rhea" id="RHEA-COMP:11605"/>
        <dbReference type="ChEBI" id="CHEBI:15378"/>
        <dbReference type="ChEBI" id="CHEBI:30013"/>
        <dbReference type="ChEBI" id="CHEBI:30616"/>
        <dbReference type="ChEBI" id="CHEBI:61977"/>
        <dbReference type="ChEBI" id="CHEBI:456216"/>
        <dbReference type="EC" id="2.7.11.1"/>
    </reaction>
</comment>
<comment type="similarity">
    <text evidence="2">Belongs to the RLP family.</text>
</comment>
<organism evidence="25 26">
    <name type="scientific">Setaria viridis</name>
    <name type="common">Green bristlegrass</name>
    <name type="synonym">Setaria italica subsp. viridis</name>
    <dbReference type="NCBI Taxonomy" id="4556"/>
    <lineage>
        <taxon>Eukaryota</taxon>
        <taxon>Viridiplantae</taxon>
        <taxon>Streptophyta</taxon>
        <taxon>Embryophyta</taxon>
        <taxon>Tracheophyta</taxon>
        <taxon>Spermatophyta</taxon>
        <taxon>Magnoliopsida</taxon>
        <taxon>Liliopsida</taxon>
        <taxon>Poales</taxon>
        <taxon>Poaceae</taxon>
        <taxon>PACMAD clade</taxon>
        <taxon>Panicoideae</taxon>
        <taxon>Panicodae</taxon>
        <taxon>Paniceae</taxon>
        <taxon>Cenchrinae</taxon>
        <taxon>Setaria</taxon>
    </lineage>
</organism>
<gene>
    <name evidence="25" type="ORF">SEVIR_1G236700v2</name>
</gene>
<evidence type="ECO:0000256" key="3">
    <source>
        <dbReference type="ARBA" id="ARBA00012513"/>
    </source>
</evidence>
<evidence type="ECO:0000256" key="2">
    <source>
        <dbReference type="ARBA" id="ARBA00009592"/>
    </source>
</evidence>
<evidence type="ECO:0000256" key="6">
    <source>
        <dbReference type="ARBA" id="ARBA00022553"/>
    </source>
</evidence>
<dbReference type="InterPro" id="IPR017441">
    <property type="entry name" value="Protein_kinase_ATP_BS"/>
</dbReference>
<dbReference type="PANTHER" id="PTHR27008:SF593">
    <property type="entry name" value="OS02G0615800 PROTEIN"/>
    <property type="match status" value="1"/>
</dbReference>
<feature type="transmembrane region" description="Helical" evidence="23">
    <location>
        <begin position="352"/>
        <end position="372"/>
    </location>
</feature>
<dbReference type="FunFam" id="3.80.10.10:FF:000111">
    <property type="entry name" value="LRR receptor-like serine/threonine-protein kinase ERECTA"/>
    <property type="match status" value="1"/>
</dbReference>
<keyword evidence="14" id="KW-0418">Kinase</keyword>
<dbReference type="Proteomes" id="UP000298652">
    <property type="component" value="Chromosome 1"/>
</dbReference>
<sequence length="697" mass="76877">MFENNLSGGIPQTLSNLSSLRQLSLEGNTLGNTLPSNFGNALPSLQILYLGNDMLVSGLIDWDLSSNKFTGQIPSIFGSLSGLSILNLEENMLEASDSAGWEFFDALTNCRIVPPSIGKFRALVRLSLGINNLTGTIDWIGKLQKLHKLNLNNNNFIGAIPPSLSNLTQLTTMSFAENKFTDFIPPGLGNLKHMTSLNLSYNNFQGSIPVKFGNLKQLMSLHVSSNKLSGVIPETLGQRQQLTTIQMDENILTGNIRTTFSNLNSLSTLNVLHNNLSGPMPACLNDLELLTKLDLSYNNFEGEIPRNGVFDNASVVSLDGNPRLCGGATDFHVPSCHLDSRSVGLANNLVEILIPIFVFMSLIVSIYIIIYGNKTSRRPYLLLLSFGKRFPKKTSSKSNLIGSGSYGAVYKGKLTQAKIEVAIKVFDLEMRCAEKSFISECEMLRSIRHRNLLPILTACSTIDNTGNDFKALIYVVMQNGNLDTWLHPRPTAGLKHLDLIQRVNIAVSIADALAYLHHDCGNPIVHCDLKPTNILLDDDMDAHLGDFGIASIVLDSRSAPVGHSGLNSSVVATGTIGYIAPEYGQCVHASTCGDVYSKRPTDSMFEGKVSFASFVERNFPNQMLDKIDAYLQEECKRSIQAMPEAEKEIYQCLLSLVQVALSCTRLCPRERMRMREIWFVNLLSNKMQLVEKELIIR</sequence>
<dbReference type="GO" id="GO:0004674">
    <property type="term" value="F:protein serine/threonine kinase activity"/>
    <property type="evidence" value="ECO:0007669"/>
    <property type="project" value="UniProtKB-KW"/>
</dbReference>
<evidence type="ECO:0000256" key="4">
    <source>
        <dbReference type="ARBA" id="ARBA00022475"/>
    </source>
</evidence>
<dbReference type="InterPro" id="IPR051809">
    <property type="entry name" value="Plant_receptor-like_S/T_kinase"/>
</dbReference>
<dbReference type="Pfam" id="PF00560">
    <property type="entry name" value="LRR_1"/>
    <property type="match status" value="4"/>
</dbReference>
<dbReference type="EMBL" id="CM016552">
    <property type="protein sequence ID" value="TKW40297.1"/>
    <property type="molecule type" value="Genomic_DNA"/>
</dbReference>
<dbReference type="InterPro" id="IPR008271">
    <property type="entry name" value="Ser/Thr_kinase_AS"/>
</dbReference>
<keyword evidence="12" id="KW-0677">Repeat</keyword>
<evidence type="ECO:0000256" key="23">
    <source>
        <dbReference type="SAM" id="Phobius"/>
    </source>
</evidence>
<dbReference type="SMART" id="SM00220">
    <property type="entry name" value="S_TKc"/>
    <property type="match status" value="1"/>
</dbReference>
<dbReference type="PROSITE" id="PS00108">
    <property type="entry name" value="PROTEIN_KINASE_ST"/>
    <property type="match status" value="1"/>
</dbReference>
<comment type="subcellular location">
    <subcellularLocation>
        <location evidence="1">Cell membrane</location>
        <topology evidence="1">Single-pass membrane protein</topology>
    </subcellularLocation>
</comment>
<evidence type="ECO:0000256" key="14">
    <source>
        <dbReference type="ARBA" id="ARBA00022777"/>
    </source>
</evidence>
<dbReference type="Pfam" id="PF00069">
    <property type="entry name" value="Pkinase"/>
    <property type="match status" value="1"/>
</dbReference>
<evidence type="ECO:0000256" key="16">
    <source>
        <dbReference type="ARBA" id="ARBA00022989"/>
    </source>
</evidence>
<feature type="binding site" evidence="22">
    <location>
        <position position="424"/>
    </location>
    <ligand>
        <name>ATP</name>
        <dbReference type="ChEBI" id="CHEBI:30616"/>
    </ligand>
</feature>
<dbReference type="Gene3D" id="3.30.200.20">
    <property type="entry name" value="Phosphorylase Kinase, domain 1"/>
    <property type="match status" value="1"/>
</dbReference>
<evidence type="ECO:0000256" key="12">
    <source>
        <dbReference type="ARBA" id="ARBA00022737"/>
    </source>
</evidence>
<dbReference type="OMA" id="HCARIHE"/>
<evidence type="ECO:0000256" key="7">
    <source>
        <dbReference type="ARBA" id="ARBA00022614"/>
    </source>
</evidence>
<dbReference type="PROSITE" id="PS00107">
    <property type="entry name" value="PROTEIN_KINASE_ATP"/>
    <property type="match status" value="1"/>
</dbReference>
<keyword evidence="10 23" id="KW-0812">Transmembrane</keyword>
<keyword evidence="5" id="KW-0723">Serine/threonine-protein kinase</keyword>
<evidence type="ECO:0000256" key="13">
    <source>
        <dbReference type="ARBA" id="ARBA00022741"/>
    </source>
</evidence>